<evidence type="ECO:0000313" key="1">
    <source>
        <dbReference type="EMBL" id="EEG25881.1"/>
    </source>
</evidence>
<dbReference type="Proteomes" id="UP000006247">
    <property type="component" value="Unassembled WGS sequence"/>
</dbReference>
<dbReference type="RefSeq" id="WP_005522828.1">
    <property type="nucleotide sequence ID" value="NZ_EQ973330.1"/>
</dbReference>
<dbReference type="EMBL" id="ACEB01000043">
    <property type="protein sequence ID" value="EEG25881.1"/>
    <property type="molecule type" value="Genomic_DNA"/>
</dbReference>
<reference evidence="1 2" key="1">
    <citation type="submission" date="2009-01" db="EMBL/GenBank/DDBJ databases">
        <authorList>
            <person name="Fulton L."/>
            <person name="Clifton S."/>
            <person name="Chinwalla A.T."/>
            <person name="Mitreva M."/>
            <person name="Sodergren E."/>
            <person name="Weinstock G."/>
            <person name="Clifton S."/>
            <person name="Dooling D.J."/>
            <person name="Fulton B."/>
            <person name="Minx P."/>
            <person name="Pepin K.H."/>
            <person name="Johnson M."/>
            <person name="Bhonagiri V."/>
            <person name="Nash W.E."/>
            <person name="Mardis E.R."/>
            <person name="Wilson R.K."/>
        </authorList>
    </citation>
    <scope>NUCLEOTIDE SEQUENCE [LARGE SCALE GENOMIC DNA]</scope>
    <source>
        <strain evidence="1 2">ATCC 33806</strain>
    </source>
</reference>
<dbReference type="AlphaFoldDB" id="C0E6F6"/>
<name>C0E6F6_9CORY</name>
<dbReference type="HOGENOM" id="CLU_1223080_0_0_11"/>
<evidence type="ECO:0008006" key="3">
    <source>
        <dbReference type="Google" id="ProtNLM"/>
    </source>
</evidence>
<protein>
    <recommendedName>
        <fullName evidence="3">DUF4304 domain-containing protein</fullName>
    </recommendedName>
</protein>
<organism evidence="1 2">
    <name type="scientific">Corynebacterium matruchotii ATCC 33806</name>
    <dbReference type="NCBI Taxonomy" id="566549"/>
    <lineage>
        <taxon>Bacteria</taxon>
        <taxon>Bacillati</taxon>
        <taxon>Actinomycetota</taxon>
        <taxon>Actinomycetes</taxon>
        <taxon>Mycobacteriales</taxon>
        <taxon>Corynebacteriaceae</taxon>
        <taxon>Corynebacterium</taxon>
    </lineage>
</organism>
<proteinExistence type="predicted"/>
<evidence type="ECO:0000313" key="2">
    <source>
        <dbReference type="Proteomes" id="UP000006247"/>
    </source>
</evidence>
<comment type="caution">
    <text evidence="1">The sequence shown here is derived from an EMBL/GenBank/DDBJ whole genome shotgun (WGS) entry which is preliminary data.</text>
</comment>
<accession>C0E6F6</accession>
<sequence>MTRRYSQIDPWFIQRGYKRVGTRMCYYRLQQGDLLFELSITASSSKYDHTKWTTLITYFASLPKFGKLHVELQKNSSFSPPPTGPNSSFKGLFAISQNYTPGQYGFPWVMHFLRLENETIGPTWRNLLRQFDHDLPIAWADLSVADDLYEQVFQSKYWAWYDLLHGQLFTLLHQQRWDDALEHVHSWTEKDINKQGLDEEPGKWTAQEELDNAIRLVTEYVEKHQK</sequence>
<gene>
    <name evidence="1" type="ORF">CORMATOL_02589</name>
</gene>